<gene>
    <name evidence="1" type="ORF">H9815_19090</name>
</gene>
<dbReference type="Proteomes" id="UP000824037">
    <property type="component" value="Unassembled WGS sequence"/>
</dbReference>
<protein>
    <recommendedName>
        <fullName evidence="3">Toxin-antitoxin system protein</fullName>
    </recommendedName>
</protein>
<comment type="caution">
    <text evidence="1">The sequence shown here is derived from an EMBL/GenBank/DDBJ whole genome shotgun (WGS) entry which is preliminary data.</text>
</comment>
<dbReference type="GO" id="GO:0006355">
    <property type="term" value="P:regulation of DNA-templated transcription"/>
    <property type="evidence" value="ECO:0007669"/>
    <property type="project" value="InterPro"/>
</dbReference>
<evidence type="ECO:0000313" key="1">
    <source>
        <dbReference type="EMBL" id="HIZ37888.1"/>
    </source>
</evidence>
<reference evidence="1" key="2">
    <citation type="submission" date="2021-04" db="EMBL/GenBank/DDBJ databases">
        <authorList>
            <person name="Gilroy R."/>
        </authorList>
    </citation>
    <scope>NUCLEOTIDE SEQUENCE</scope>
    <source>
        <strain evidence="1">ChiGjej4B4-7305</strain>
    </source>
</reference>
<dbReference type="EMBL" id="DXBY01000327">
    <property type="protein sequence ID" value="HIZ37888.1"/>
    <property type="molecule type" value="Genomic_DNA"/>
</dbReference>
<sequence length="75" mass="8754">MTATTIKVSRELRDKLKEQAQAENRTLGEHLAYLAANADQERRFEQLREAIARTSPEDMASYREETAWWDRAVND</sequence>
<evidence type="ECO:0008006" key="3">
    <source>
        <dbReference type="Google" id="ProtNLM"/>
    </source>
</evidence>
<accession>A0A9D2EHK8</accession>
<proteinExistence type="predicted"/>
<name>A0A9D2EHK8_9MICO</name>
<dbReference type="InterPro" id="IPR010985">
    <property type="entry name" value="Ribbon_hlx_hlx"/>
</dbReference>
<evidence type="ECO:0000313" key="2">
    <source>
        <dbReference type="Proteomes" id="UP000824037"/>
    </source>
</evidence>
<reference evidence="1" key="1">
    <citation type="journal article" date="2021" name="PeerJ">
        <title>Extensive microbial diversity within the chicken gut microbiome revealed by metagenomics and culture.</title>
        <authorList>
            <person name="Gilroy R."/>
            <person name="Ravi A."/>
            <person name="Getino M."/>
            <person name="Pursley I."/>
            <person name="Horton D.L."/>
            <person name="Alikhan N.F."/>
            <person name="Baker D."/>
            <person name="Gharbi K."/>
            <person name="Hall N."/>
            <person name="Watson M."/>
            <person name="Adriaenssens E.M."/>
            <person name="Foster-Nyarko E."/>
            <person name="Jarju S."/>
            <person name="Secka A."/>
            <person name="Antonio M."/>
            <person name="Oren A."/>
            <person name="Chaudhuri R.R."/>
            <person name="La Ragione R."/>
            <person name="Hildebrand F."/>
            <person name="Pallen M.J."/>
        </authorList>
    </citation>
    <scope>NUCLEOTIDE SEQUENCE</scope>
    <source>
        <strain evidence="1">ChiGjej4B4-7305</strain>
    </source>
</reference>
<organism evidence="1 2">
    <name type="scientific">Candidatus Ruania gallistercoris</name>
    <dbReference type="NCBI Taxonomy" id="2838746"/>
    <lineage>
        <taxon>Bacteria</taxon>
        <taxon>Bacillati</taxon>
        <taxon>Actinomycetota</taxon>
        <taxon>Actinomycetes</taxon>
        <taxon>Micrococcales</taxon>
        <taxon>Ruaniaceae</taxon>
        <taxon>Ruania</taxon>
    </lineage>
</organism>
<dbReference type="SUPFAM" id="SSF47598">
    <property type="entry name" value="Ribbon-helix-helix"/>
    <property type="match status" value="1"/>
</dbReference>
<dbReference type="AlphaFoldDB" id="A0A9D2EHK8"/>